<dbReference type="EMBL" id="CP012150">
    <property type="protein sequence ID" value="AKS30957.1"/>
    <property type="molecule type" value="Genomic_DNA"/>
</dbReference>
<dbReference type="InterPro" id="IPR002645">
    <property type="entry name" value="STAS_dom"/>
</dbReference>
<protein>
    <submittedName>
        <fullName evidence="2">Anti-sigma factor antagonist</fullName>
    </submittedName>
</protein>
<sequence length="149" mass="15882">MTITSNTPASDNHFRYGNPAVVCDGASMRAHHRQLATVVTVKGVIGSENLDQISAYVRRLVIPEKSIVLDLSGVNSFASQAVSLFYDIDARCSDLGVDWAVVAGAAVTAELHEEDAGVPLTASVPDALHHFAEGTMARRRLLPLLVKSA</sequence>
<dbReference type="AlphaFoldDB" id="A0A0K0X0U2"/>
<name>A0A0K0X0U2_MYCGD</name>
<dbReference type="RefSeq" id="WP_049743370.1">
    <property type="nucleotide sequence ID" value="NZ_CP012150.1"/>
</dbReference>
<dbReference type="Proteomes" id="UP000062255">
    <property type="component" value="Chromosome"/>
</dbReference>
<reference evidence="2 3" key="1">
    <citation type="submission" date="2015-07" db="EMBL/GenBank/DDBJ databases">
        <title>Complete genome sequence of Mycobacterium goodii X7B, a facultative thermophilic biodesulfurizing bacterium.</title>
        <authorList>
            <person name="Yu B."/>
            <person name="Li F."/>
            <person name="Xu P."/>
        </authorList>
    </citation>
    <scope>NUCLEOTIDE SEQUENCE [LARGE SCALE GENOMIC DNA]</scope>
    <source>
        <strain evidence="2 3">X7B</strain>
    </source>
</reference>
<dbReference type="InterPro" id="IPR036513">
    <property type="entry name" value="STAS_dom_sf"/>
</dbReference>
<evidence type="ECO:0000313" key="2">
    <source>
        <dbReference type="EMBL" id="AKS30957.1"/>
    </source>
</evidence>
<proteinExistence type="predicted"/>
<evidence type="ECO:0000259" key="1">
    <source>
        <dbReference type="Pfam" id="PF01740"/>
    </source>
</evidence>
<organism evidence="2 3">
    <name type="scientific">Mycolicibacterium goodii</name>
    <name type="common">Mycobacterium goodii</name>
    <dbReference type="NCBI Taxonomy" id="134601"/>
    <lineage>
        <taxon>Bacteria</taxon>
        <taxon>Bacillati</taxon>
        <taxon>Actinomycetota</taxon>
        <taxon>Actinomycetes</taxon>
        <taxon>Mycobacteriales</taxon>
        <taxon>Mycobacteriaceae</taxon>
        <taxon>Mycolicibacterium</taxon>
    </lineage>
</organism>
<dbReference type="Pfam" id="PF01740">
    <property type="entry name" value="STAS"/>
    <property type="match status" value="1"/>
</dbReference>
<dbReference type="PATRIC" id="fig|134601.6.peg.556"/>
<dbReference type="STRING" id="134601.AFA91_02685"/>
<dbReference type="KEGG" id="mgo:AFA91_02685"/>
<accession>A0A0K0X0U2</accession>
<dbReference type="SUPFAM" id="SSF52091">
    <property type="entry name" value="SpoIIaa-like"/>
    <property type="match status" value="1"/>
</dbReference>
<evidence type="ECO:0000313" key="3">
    <source>
        <dbReference type="Proteomes" id="UP000062255"/>
    </source>
</evidence>
<dbReference type="Gene3D" id="3.30.750.24">
    <property type="entry name" value="STAS domain"/>
    <property type="match status" value="1"/>
</dbReference>
<gene>
    <name evidence="2" type="ORF">AFA91_02685</name>
</gene>
<feature type="domain" description="STAS" evidence="1">
    <location>
        <begin position="29"/>
        <end position="104"/>
    </location>
</feature>